<keyword evidence="3" id="KW-1185">Reference proteome</keyword>
<dbReference type="AlphaFoldDB" id="A0A1S1YXH3"/>
<protein>
    <recommendedName>
        <fullName evidence="1">Glycosyl transferase family 1 domain-containing protein</fullName>
    </recommendedName>
</protein>
<accession>A0A1S1YXH3</accession>
<organism evidence="2 3">
    <name type="scientific">Flammeovirga pacifica</name>
    <dbReference type="NCBI Taxonomy" id="915059"/>
    <lineage>
        <taxon>Bacteria</taxon>
        <taxon>Pseudomonadati</taxon>
        <taxon>Bacteroidota</taxon>
        <taxon>Cytophagia</taxon>
        <taxon>Cytophagales</taxon>
        <taxon>Flammeovirgaceae</taxon>
        <taxon>Flammeovirga</taxon>
    </lineage>
</organism>
<evidence type="ECO:0000259" key="1">
    <source>
        <dbReference type="Pfam" id="PF00534"/>
    </source>
</evidence>
<gene>
    <name evidence="2" type="ORF">NH26_03930</name>
</gene>
<dbReference type="CDD" id="cd03801">
    <property type="entry name" value="GT4_PimA-like"/>
    <property type="match status" value="1"/>
</dbReference>
<evidence type="ECO:0000313" key="3">
    <source>
        <dbReference type="Proteomes" id="UP000179797"/>
    </source>
</evidence>
<name>A0A1S1YXH3_FLAPC</name>
<dbReference type="Proteomes" id="UP000179797">
    <property type="component" value="Unassembled WGS sequence"/>
</dbReference>
<dbReference type="OrthoDB" id="9806653at2"/>
<reference evidence="2 3" key="1">
    <citation type="journal article" date="2012" name="Int. J. Syst. Evol. Microbiol.">
        <title>Flammeovirga pacifica sp. nov., isolated from deep-sea sediment.</title>
        <authorList>
            <person name="Xu H."/>
            <person name="Fu Y."/>
            <person name="Yang N."/>
            <person name="Ding Z."/>
            <person name="Lai Q."/>
            <person name="Zeng R."/>
        </authorList>
    </citation>
    <scope>NUCLEOTIDE SEQUENCE [LARGE SCALE GENOMIC DNA]</scope>
    <source>
        <strain evidence="3">DSM 24597 / LMG 26175 / WPAGA1</strain>
    </source>
</reference>
<evidence type="ECO:0000313" key="2">
    <source>
        <dbReference type="EMBL" id="OHX65555.1"/>
    </source>
</evidence>
<dbReference type="Gene3D" id="3.40.50.2000">
    <property type="entry name" value="Glycogen Phosphorylase B"/>
    <property type="match status" value="2"/>
</dbReference>
<feature type="domain" description="Glycosyl transferase family 1" evidence="1">
    <location>
        <begin position="194"/>
        <end position="354"/>
    </location>
</feature>
<sequence length="378" mass="43389">MKILHTSNITGIAGSENYLLNILPVLNKSKEIEIEFLVLTPLNCKGQEGKFREVLERKGVKCHTIYFSKSRLFNVIRKINSIYILGNFQGIHSHLLHADLIISLTKRILNKKIVYFSTKHGYEENYNNKYGFDPSFKKKNIYLLLATYAEKVIDRSFAISKGLQDLYIGLGISNKNKLDLIHYGFDLPDSLPFDSFFRRSDKQLVMVGRLTGFKGHKYAIEAVDILKNKISDVKLLIVGSGHLETELKNYVKKLKLEPFIEFIGYHPEGRRFMDASDVVLIPSRAEGFGVVVLEAFAAKKPVVAFNVPSLDEHIIDNKSGRLLEPYNVQSYAEAIQELLEKPKKRDEMSNNAHQKLKSYYNLDRMLEETLCFYSNFFS</sequence>
<dbReference type="PANTHER" id="PTHR12526">
    <property type="entry name" value="GLYCOSYLTRANSFERASE"/>
    <property type="match status" value="1"/>
</dbReference>
<proteinExistence type="predicted"/>
<dbReference type="RefSeq" id="WP_044229746.1">
    <property type="nucleotide sequence ID" value="NZ_JRYR02000001.1"/>
</dbReference>
<dbReference type="EMBL" id="JRYR02000001">
    <property type="protein sequence ID" value="OHX65555.1"/>
    <property type="molecule type" value="Genomic_DNA"/>
</dbReference>
<comment type="caution">
    <text evidence="2">The sequence shown here is derived from an EMBL/GenBank/DDBJ whole genome shotgun (WGS) entry which is preliminary data.</text>
</comment>
<dbReference type="Pfam" id="PF00534">
    <property type="entry name" value="Glycos_transf_1"/>
    <property type="match status" value="1"/>
</dbReference>
<dbReference type="GO" id="GO:0016757">
    <property type="term" value="F:glycosyltransferase activity"/>
    <property type="evidence" value="ECO:0007669"/>
    <property type="project" value="InterPro"/>
</dbReference>
<dbReference type="STRING" id="915059.NH26_03930"/>
<dbReference type="InterPro" id="IPR001296">
    <property type="entry name" value="Glyco_trans_1"/>
</dbReference>
<dbReference type="SUPFAM" id="SSF53756">
    <property type="entry name" value="UDP-Glycosyltransferase/glycogen phosphorylase"/>
    <property type="match status" value="1"/>
</dbReference>